<organism evidence="7 8">
    <name type="scientific">Candidatus Ornithospirochaeta stercoripullorum</name>
    <dbReference type="NCBI Taxonomy" id="2840899"/>
    <lineage>
        <taxon>Bacteria</taxon>
        <taxon>Pseudomonadati</taxon>
        <taxon>Spirochaetota</taxon>
        <taxon>Spirochaetia</taxon>
        <taxon>Spirochaetales</taxon>
        <taxon>Spirochaetaceae</taxon>
        <taxon>Spirochaetaceae incertae sedis</taxon>
        <taxon>Candidatus Ornithospirochaeta</taxon>
    </lineage>
</organism>
<dbReference type="GO" id="GO:0016491">
    <property type="term" value="F:oxidoreductase activity"/>
    <property type="evidence" value="ECO:0007669"/>
    <property type="project" value="InterPro"/>
</dbReference>
<keyword evidence="4" id="KW-0274">FAD</keyword>
<dbReference type="PANTHER" id="PTHR43429:SF3">
    <property type="entry name" value="NITRITE REDUCTASE [NAD(P)H]"/>
    <property type="match status" value="1"/>
</dbReference>
<evidence type="ECO:0000259" key="6">
    <source>
        <dbReference type="Pfam" id="PF18267"/>
    </source>
</evidence>
<dbReference type="PANTHER" id="PTHR43429">
    <property type="entry name" value="PYRIDINE NUCLEOTIDE-DISULFIDE OXIDOREDUCTASE DOMAIN-CONTAINING"/>
    <property type="match status" value="1"/>
</dbReference>
<dbReference type="Pfam" id="PF18267">
    <property type="entry name" value="Rubredoxin_C"/>
    <property type="match status" value="1"/>
</dbReference>
<feature type="domain" description="NADH-rubredoxin oxidoreductase C-terminal" evidence="6">
    <location>
        <begin position="305"/>
        <end position="367"/>
    </location>
</feature>
<reference evidence="7" key="2">
    <citation type="journal article" date="2021" name="PeerJ">
        <title>Extensive microbial diversity within the chicken gut microbiome revealed by metagenomics and culture.</title>
        <authorList>
            <person name="Gilroy R."/>
            <person name="Ravi A."/>
            <person name="Getino M."/>
            <person name="Pursley I."/>
            <person name="Horton D.L."/>
            <person name="Alikhan N.F."/>
            <person name="Baker D."/>
            <person name="Gharbi K."/>
            <person name="Hall N."/>
            <person name="Watson M."/>
            <person name="Adriaenssens E.M."/>
            <person name="Foster-Nyarko E."/>
            <person name="Jarju S."/>
            <person name="Secka A."/>
            <person name="Antonio M."/>
            <person name="Oren A."/>
            <person name="Chaudhuri R.R."/>
            <person name="La Ragione R."/>
            <person name="Hildebrand F."/>
            <person name="Pallen M.J."/>
        </authorList>
    </citation>
    <scope>NUCLEOTIDE SEQUENCE</scope>
    <source>
        <strain evidence="7">7293</strain>
    </source>
</reference>
<evidence type="ECO:0000259" key="5">
    <source>
        <dbReference type="Pfam" id="PF07992"/>
    </source>
</evidence>
<accession>A0A9D9H5R8</accession>
<sequence length="368" mass="39457">MEEKKKAVIIGGGIAGVQAATTIENMSVKLIIDEPYLPYYRMRIEEILSGKEPEMLYMHPQSWYEEKGIEIINGHAEAINTDEKLVILSDGREISYDKLLLATGSTARRFELKGTPCKSVVLRTASDALALKEALKHASDFAVLGGGLLGLEAAYSVATEFHLPVSVIESAPYILPRQLDEESAEILSAKLGEAGVSVYTSAVVKEACCDYLLLEDGRKVPSSLLCFSVGVNPSKELAEEAGIAVGRAIMIDEHLETSYPDIYAAGDAAELNGRTFGLALHAREMGTAAAKSMMGEDITYVPSEPTALLKVGGIDVVSLGSIEGEKQVESDGDKRKTLFIKDGIIAGAVLLNDKASMMKVKAMIGKKA</sequence>
<comment type="similarity">
    <text evidence="2">Belongs to the FAD-dependent oxidoreductase family.</text>
</comment>
<protein>
    <submittedName>
        <fullName evidence="7">NAD(P)/FAD-dependent oxidoreductase</fullName>
    </submittedName>
</protein>
<comment type="caution">
    <text evidence="7">The sequence shown here is derived from an EMBL/GenBank/DDBJ whole genome shotgun (WGS) entry which is preliminary data.</text>
</comment>
<dbReference type="InterPro" id="IPR016156">
    <property type="entry name" value="FAD/NAD-linked_Rdtase_dimer_sf"/>
</dbReference>
<evidence type="ECO:0000313" key="7">
    <source>
        <dbReference type="EMBL" id="MBO8435848.1"/>
    </source>
</evidence>
<dbReference type="InterPro" id="IPR036188">
    <property type="entry name" value="FAD/NAD-bd_sf"/>
</dbReference>
<dbReference type="PRINTS" id="PR00368">
    <property type="entry name" value="FADPNR"/>
</dbReference>
<proteinExistence type="inferred from homology"/>
<dbReference type="InterPro" id="IPR050260">
    <property type="entry name" value="FAD-bd_OxRdtase"/>
</dbReference>
<evidence type="ECO:0000313" key="8">
    <source>
        <dbReference type="Proteomes" id="UP000823615"/>
    </source>
</evidence>
<keyword evidence="3" id="KW-0285">Flavoprotein</keyword>
<reference evidence="7" key="1">
    <citation type="submission" date="2020-10" db="EMBL/GenBank/DDBJ databases">
        <authorList>
            <person name="Gilroy R."/>
        </authorList>
    </citation>
    <scope>NUCLEOTIDE SEQUENCE</scope>
    <source>
        <strain evidence="7">7293</strain>
    </source>
</reference>
<evidence type="ECO:0000256" key="3">
    <source>
        <dbReference type="ARBA" id="ARBA00022630"/>
    </source>
</evidence>
<dbReference type="InterPro" id="IPR023753">
    <property type="entry name" value="FAD/NAD-binding_dom"/>
</dbReference>
<name>A0A9D9H5R8_9SPIO</name>
<comment type="cofactor">
    <cofactor evidence="1">
        <name>FAD</name>
        <dbReference type="ChEBI" id="CHEBI:57692"/>
    </cofactor>
</comment>
<dbReference type="Pfam" id="PF07992">
    <property type="entry name" value="Pyr_redox_2"/>
    <property type="match status" value="1"/>
</dbReference>
<dbReference type="Gene3D" id="3.50.50.60">
    <property type="entry name" value="FAD/NAD(P)-binding domain"/>
    <property type="match status" value="2"/>
</dbReference>
<dbReference type="PRINTS" id="PR00469">
    <property type="entry name" value="PNDRDTASEII"/>
</dbReference>
<feature type="domain" description="FAD/NAD(P)-binding" evidence="5">
    <location>
        <begin position="6"/>
        <end position="286"/>
    </location>
</feature>
<dbReference type="Proteomes" id="UP000823615">
    <property type="component" value="Unassembled WGS sequence"/>
</dbReference>
<evidence type="ECO:0000256" key="2">
    <source>
        <dbReference type="ARBA" id="ARBA00006442"/>
    </source>
</evidence>
<evidence type="ECO:0000256" key="1">
    <source>
        <dbReference type="ARBA" id="ARBA00001974"/>
    </source>
</evidence>
<evidence type="ECO:0000256" key="4">
    <source>
        <dbReference type="ARBA" id="ARBA00022827"/>
    </source>
</evidence>
<gene>
    <name evidence="7" type="ORF">IAA97_02560</name>
</gene>
<dbReference type="EMBL" id="JADIMT010000036">
    <property type="protein sequence ID" value="MBO8435848.1"/>
    <property type="molecule type" value="Genomic_DNA"/>
</dbReference>
<dbReference type="AlphaFoldDB" id="A0A9D9H5R8"/>
<dbReference type="InterPro" id="IPR041575">
    <property type="entry name" value="Rubredoxin_C"/>
</dbReference>
<dbReference type="Gene3D" id="3.30.390.30">
    <property type="match status" value="1"/>
</dbReference>
<dbReference type="SUPFAM" id="SSF51905">
    <property type="entry name" value="FAD/NAD(P)-binding domain"/>
    <property type="match status" value="2"/>
</dbReference>